<feature type="region of interest" description="Disordered" evidence="7">
    <location>
        <begin position="60"/>
        <end position="86"/>
    </location>
</feature>
<protein>
    <recommendedName>
        <fullName evidence="6">Epidermal patterning factor-like protein</fullName>
    </recommendedName>
</protein>
<dbReference type="GO" id="GO:0005576">
    <property type="term" value="C:extracellular region"/>
    <property type="evidence" value="ECO:0007669"/>
    <property type="project" value="UniProtKB-SubCell"/>
</dbReference>
<organism evidence="8 9">
    <name type="scientific">Canna indica</name>
    <name type="common">Indian-shot</name>
    <dbReference type="NCBI Taxonomy" id="4628"/>
    <lineage>
        <taxon>Eukaryota</taxon>
        <taxon>Viridiplantae</taxon>
        <taxon>Streptophyta</taxon>
        <taxon>Embryophyta</taxon>
        <taxon>Tracheophyta</taxon>
        <taxon>Spermatophyta</taxon>
        <taxon>Magnoliopsida</taxon>
        <taxon>Liliopsida</taxon>
        <taxon>Zingiberales</taxon>
        <taxon>Cannaceae</taxon>
        <taxon>Canna</taxon>
    </lineage>
</organism>
<reference evidence="8 9" key="1">
    <citation type="submission" date="2023-10" db="EMBL/GenBank/DDBJ databases">
        <title>Chromosome-scale genome assembly provides insights into flower coloration mechanisms of Canna indica.</title>
        <authorList>
            <person name="Li C."/>
        </authorList>
    </citation>
    <scope>NUCLEOTIDE SEQUENCE [LARGE SCALE GENOMIC DNA]</scope>
    <source>
        <tissue evidence="8">Flower</tissue>
    </source>
</reference>
<dbReference type="PANTHER" id="PTHR33109">
    <property type="entry name" value="EPIDERMAL PATTERNING FACTOR-LIKE PROTEIN 4"/>
    <property type="match status" value="1"/>
</dbReference>
<keyword evidence="9" id="KW-1185">Reference proteome</keyword>
<evidence type="ECO:0000313" key="9">
    <source>
        <dbReference type="Proteomes" id="UP001327560"/>
    </source>
</evidence>
<gene>
    <name evidence="8" type="ORF">Cni_G23560</name>
</gene>
<dbReference type="Pfam" id="PF17181">
    <property type="entry name" value="EPF"/>
    <property type="match status" value="1"/>
</dbReference>
<keyword evidence="6" id="KW-0217">Developmental protein</keyword>
<keyword evidence="4" id="KW-0732">Signal</keyword>
<evidence type="ECO:0000256" key="2">
    <source>
        <dbReference type="ARBA" id="ARBA00008127"/>
    </source>
</evidence>
<sequence length="86" mass="9451">MRPGSYPPRCATKCGNCTPCRPAHMVVPPRAPTAAEYHPEAWRCECRGRLFEPYVTPAAASATPEAARTQKTIVSAEKKARGMHNR</sequence>
<dbReference type="AlphaFoldDB" id="A0AAQ3KU84"/>
<comment type="function">
    <text evidence="6">Controls stomatal patterning.</text>
</comment>
<dbReference type="PANTHER" id="PTHR33109:SF4">
    <property type="entry name" value="EPIDERMAL PATTERNING FACTOR-LIKE PROTEIN 6"/>
    <property type="match status" value="1"/>
</dbReference>
<dbReference type="Proteomes" id="UP001327560">
    <property type="component" value="Chromosome 7"/>
</dbReference>
<accession>A0AAQ3KU84</accession>
<keyword evidence="5" id="KW-1015">Disulfide bond</keyword>
<keyword evidence="3 6" id="KW-0964">Secreted</keyword>
<proteinExistence type="inferred from homology"/>
<evidence type="ECO:0000313" key="8">
    <source>
        <dbReference type="EMBL" id="WOL14779.1"/>
    </source>
</evidence>
<comment type="subcellular location">
    <subcellularLocation>
        <location evidence="1 6">Secreted</location>
    </subcellularLocation>
</comment>
<name>A0AAQ3KU84_9LILI</name>
<dbReference type="EMBL" id="CP136896">
    <property type="protein sequence ID" value="WOL14779.1"/>
    <property type="molecule type" value="Genomic_DNA"/>
</dbReference>
<dbReference type="GO" id="GO:0010052">
    <property type="term" value="P:guard cell differentiation"/>
    <property type="evidence" value="ECO:0007669"/>
    <property type="project" value="UniProtKB-UniRule"/>
</dbReference>
<evidence type="ECO:0000256" key="5">
    <source>
        <dbReference type="ARBA" id="ARBA00023157"/>
    </source>
</evidence>
<evidence type="ECO:0000256" key="3">
    <source>
        <dbReference type="ARBA" id="ARBA00022525"/>
    </source>
</evidence>
<comment type="similarity">
    <text evidence="2 6">Belongs to the plant cysteine rich small secretory peptide family. Epidermal patterning factor subfamily.</text>
</comment>
<evidence type="ECO:0000256" key="1">
    <source>
        <dbReference type="ARBA" id="ARBA00004613"/>
    </source>
</evidence>
<dbReference type="InterPro" id="IPR039455">
    <property type="entry name" value="EPFL"/>
</dbReference>
<evidence type="ECO:0000256" key="4">
    <source>
        <dbReference type="ARBA" id="ARBA00022729"/>
    </source>
</evidence>
<evidence type="ECO:0000256" key="7">
    <source>
        <dbReference type="SAM" id="MobiDB-lite"/>
    </source>
</evidence>
<evidence type="ECO:0000256" key="6">
    <source>
        <dbReference type="RuleBase" id="RU367102"/>
    </source>
</evidence>